<feature type="binding site" evidence="8">
    <location>
        <begin position="147"/>
        <end position="150"/>
    </location>
    <ligand>
        <name>ATP</name>
        <dbReference type="ChEBI" id="CHEBI:30616"/>
    </ligand>
</feature>
<keyword evidence="8" id="KW-0963">Cytoplasm</keyword>
<evidence type="ECO:0000313" key="10">
    <source>
        <dbReference type="Proteomes" id="UP000005695"/>
    </source>
</evidence>
<comment type="miscellaneous">
    <text evidence="8">The reaction proceeds by a bi uni uni bi ping pong mechanism.</text>
</comment>
<comment type="pathway">
    <text evidence="1 8">Cofactor biosynthesis; (R)-pantothenate biosynthesis; (R)-pantothenate from (R)-pantoate and beta-alanine: step 1/1.</text>
</comment>
<evidence type="ECO:0000256" key="6">
    <source>
        <dbReference type="ARBA" id="ARBA00022840"/>
    </source>
</evidence>
<evidence type="ECO:0000256" key="3">
    <source>
        <dbReference type="ARBA" id="ARBA00022598"/>
    </source>
</evidence>
<organism evidence="9 10">
    <name type="scientific">Desulfuromonas acetoxidans (strain DSM 684 / 11070)</name>
    <dbReference type="NCBI Taxonomy" id="281689"/>
    <lineage>
        <taxon>Bacteria</taxon>
        <taxon>Pseudomonadati</taxon>
        <taxon>Thermodesulfobacteriota</taxon>
        <taxon>Desulfuromonadia</taxon>
        <taxon>Desulfuromonadales</taxon>
        <taxon>Desulfuromonadaceae</taxon>
        <taxon>Desulfuromonas</taxon>
    </lineage>
</organism>
<protein>
    <recommendedName>
        <fullName evidence="8">Pantothenate synthetase</fullName>
        <shortName evidence="8">PS</shortName>
        <ecNumber evidence="8">6.3.2.1</ecNumber>
    </recommendedName>
    <alternativeName>
        <fullName evidence="8">Pantoate--beta-alanine ligase</fullName>
    </alternativeName>
    <alternativeName>
        <fullName evidence="8">Pantoate-activating enzyme</fullName>
    </alternativeName>
</protein>
<feature type="binding site" evidence="8">
    <location>
        <position position="153"/>
    </location>
    <ligand>
        <name>(R)-pantoate</name>
        <dbReference type="ChEBI" id="CHEBI:15980"/>
    </ligand>
</feature>
<evidence type="ECO:0000313" key="9">
    <source>
        <dbReference type="EMBL" id="EAT16366.1"/>
    </source>
</evidence>
<dbReference type="RefSeq" id="WP_005998967.1">
    <property type="nucleotide sequence ID" value="NZ_AAEW02000005.1"/>
</dbReference>
<accession>Q1K1M2</accession>
<dbReference type="HAMAP" id="MF_00158">
    <property type="entry name" value="PanC"/>
    <property type="match status" value="1"/>
</dbReference>
<keyword evidence="10" id="KW-1185">Reference proteome</keyword>
<dbReference type="PANTHER" id="PTHR21299:SF1">
    <property type="entry name" value="PANTOATE--BETA-ALANINE LIGASE"/>
    <property type="match status" value="1"/>
</dbReference>
<reference evidence="9" key="2">
    <citation type="submission" date="2006-05" db="EMBL/GenBank/DDBJ databases">
        <title>Sequencing of the draft genome and assembly of Desulfuromonas acetoxidans DSM 684.</title>
        <authorList>
            <consortium name="US DOE Joint Genome Institute (JGI-PGF)"/>
            <person name="Copeland A."/>
            <person name="Lucas S."/>
            <person name="Lapidus A."/>
            <person name="Barry K."/>
            <person name="Detter J.C."/>
            <person name="Glavina del Rio T."/>
            <person name="Hammon N."/>
            <person name="Israni S."/>
            <person name="Dalin E."/>
            <person name="Tice H."/>
            <person name="Bruce D."/>
            <person name="Pitluck S."/>
            <person name="Richardson P."/>
        </authorList>
    </citation>
    <scope>NUCLEOTIDE SEQUENCE [LARGE SCALE GENOMIC DNA]</scope>
    <source>
        <strain evidence="9">DSM 684</strain>
    </source>
</reference>
<keyword evidence="6 8" id="KW-0067">ATP-binding</keyword>
<evidence type="ECO:0000256" key="5">
    <source>
        <dbReference type="ARBA" id="ARBA00022741"/>
    </source>
</evidence>
<keyword evidence="5 8" id="KW-0547">Nucleotide-binding</keyword>
<dbReference type="SUPFAM" id="SSF52374">
    <property type="entry name" value="Nucleotidylyl transferase"/>
    <property type="match status" value="1"/>
</dbReference>
<feature type="binding site" evidence="8">
    <location>
        <position position="176"/>
    </location>
    <ligand>
        <name>ATP</name>
        <dbReference type="ChEBI" id="CHEBI:30616"/>
    </ligand>
</feature>
<keyword evidence="4 8" id="KW-0566">Pantothenate biosynthesis</keyword>
<proteinExistence type="inferred from homology"/>
<dbReference type="Gene3D" id="3.40.50.620">
    <property type="entry name" value="HUPs"/>
    <property type="match status" value="1"/>
</dbReference>
<gene>
    <name evidence="8" type="primary">panC</name>
    <name evidence="9" type="ORF">Dace_1830</name>
</gene>
<dbReference type="EC" id="6.3.2.1" evidence="8"/>
<dbReference type="FunFam" id="3.40.50.620:FF:000013">
    <property type="entry name" value="Pantothenate synthetase"/>
    <property type="match status" value="1"/>
</dbReference>
<comment type="similarity">
    <text evidence="2 8">Belongs to the pantothenate synthetase family.</text>
</comment>
<sequence>MEIIHDVQAFQQRMLAERQQGKKISFVPTMGFLHQGHLSLLEEGRGRGDLLVLSIFVNPTQFGPNEDFDSYPRALQRDAELAAKTGVDILFAPEADAMYPQGSATTVQVTGLSEGLCGASRPGHFDGVTTVVNKLFNLVQPHVALFGMKDFQQLAVIRKMVSDLNMPITILGMPIVREPDGLAMSSRNTYLSDDLRRQGLSLIASIRSVCESAVAGQRDAATLIAQARDIISAQPDARIDYIQICHDETLQDLEQVDEHAVILLAVRFSTTRLIDNHYLLQPVRA</sequence>
<dbReference type="GO" id="GO:0005829">
    <property type="term" value="C:cytosol"/>
    <property type="evidence" value="ECO:0007669"/>
    <property type="project" value="TreeGrafter"/>
</dbReference>
<feature type="binding site" evidence="8">
    <location>
        <begin position="184"/>
        <end position="187"/>
    </location>
    <ligand>
        <name>ATP</name>
        <dbReference type="ChEBI" id="CHEBI:30616"/>
    </ligand>
</feature>
<dbReference type="InterPro" id="IPR004821">
    <property type="entry name" value="Cyt_trans-like"/>
</dbReference>
<feature type="binding site" evidence="8">
    <location>
        <position position="61"/>
    </location>
    <ligand>
        <name>beta-alanine</name>
        <dbReference type="ChEBI" id="CHEBI:57966"/>
    </ligand>
</feature>
<comment type="caution">
    <text evidence="9">The sequence shown here is derived from an EMBL/GenBank/DDBJ whole genome shotgun (WGS) entry which is preliminary data.</text>
</comment>
<feature type="binding site" evidence="8">
    <location>
        <begin position="30"/>
        <end position="37"/>
    </location>
    <ligand>
        <name>ATP</name>
        <dbReference type="ChEBI" id="CHEBI:30616"/>
    </ligand>
</feature>
<evidence type="ECO:0000256" key="2">
    <source>
        <dbReference type="ARBA" id="ARBA00009256"/>
    </source>
</evidence>
<dbReference type="Proteomes" id="UP000005695">
    <property type="component" value="Unassembled WGS sequence"/>
</dbReference>
<dbReference type="GO" id="GO:0015940">
    <property type="term" value="P:pantothenate biosynthetic process"/>
    <property type="evidence" value="ECO:0007669"/>
    <property type="project" value="UniProtKB-UniRule"/>
</dbReference>
<comment type="function">
    <text evidence="8">Catalyzes the condensation of pantoate with beta-alanine in an ATP-dependent reaction via a pantoyl-adenylate intermediate.</text>
</comment>
<comment type="subcellular location">
    <subcellularLocation>
        <location evidence="8">Cytoplasm</location>
    </subcellularLocation>
</comment>
<dbReference type="GO" id="GO:0005524">
    <property type="term" value="F:ATP binding"/>
    <property type="evidence" value="ECO:0007669"/>
    <property type="project" value="UniProtKB-KW"/>
</dbReference>
<dbReference type="InterPro" id="IPR003721">
    <property type="entry name" value="Pantoate_ligase"/>
</dbReference>
<comment type="catalytic activity">
    <reaction evidence="7 8">
        <text>(R)-pantoate + beta-alanine + ATP = (R)-pantothenate + AMP + diphosphate + H(+)</text>
        <dbReference type="Rhea" id="RHEA:10912"/>
        <dbReference type="ChEBI" id="CHEBI:15378"/>
        <dbReference type="ChEBI" id="CHEBI:15980"/>
        <dbReference type="ChEBI" id="CHEBI:29032"/>
        <dbReference type="ChEBI" id="CHEBI:30616"/>
        <dbReference type="ChEBI" id="CHEBI:33019"/>
        <dbReference type="ChEBI" id="CHEBI:57966"/>
        <dbReference type="ChEBI" id="CHEBI:456215"/>
        <dbReference type="EC" id="6.3.2.1"/>
    </reaction>
</comment>
<dbReference type="NCBIfam" id="TIGR00125">
    <property type="entry name" value="cyt_tran_rel"/>
    <property type="match status" value="1"/>
</dbReference>
<dbReference type="UniPathway" id="UPA00028">
    <property type="reaction ID" value="UER00005"/>
</dbReference>
<dbReference type="OrthoDB" id="9773087at2"/>
<dbReference type="CDD" id="cd00560">
    <property type="entry name" value="PanC"/>
    <property type="match status" value="1"/>
</dbReference>
<evidence type="ECO:0000256" key="7">
    <source>
        <dbReference type="ARBA" id="ARBA00048258"/>
    </source>
</evidence>
<evidence type="ECO:0000256" key="8">
    <source>
        <dbReference type="HAMAP-Rule" id="MF_00158"/>
    </source>
</evidence>
<evidence type="ECO:0000256" key="4">
    <source>
        <dbReference type="ARBA" id="ARBA00022655"/>
    </source>
</evidence>
<dbReference type="Gene3D" id="3.30.1300.10">
    <property type="entry name" value="Pantoate-beta-alanine ligase, C-terminal domain"/>
    <property type="match status" value="1"/>
</dbReference>
<keyword evidence="3 8" id="KW-0436">Ligase</keyword>
<name>Q1K1M2_DESA6</name>
<dbReference type="AlphaFoldDB" id="Q1K1M2"/>
<feature type="binding site" evidence="8">
    <location>
        <position position="61"/>
    </location>
    <ligand>
        <name>(R)-pantoate</name>
        <dbReference type="ChEBI" id="CHEBI:15980"/>
    </ligand>
</feature>
<comment type="subunit">
    <text evidence="8">Homodimer.</text>
</comment>
<dbReference type="PANTHER" id="PTHR21299">
    <property type="entry name" value="CYTIDYLATE KINASE/PANTOATE-BETA-ALANINE LIGASE"/>
    <property type="match status" value="1"/>
</dbReference>
<feature type="active site" description="Proton donor" evidence="8">
    <location>
        <position position="37"/>
    </location>
</feature>
<evidence type="ECO:0000256" key="1">
    <source>
        <dbReference type="ARBA" id="ARBA00004990"/>
    </source>
</evidence>
<dbReference type="EMBL" id="AAEW02000005">
    <property type="protein sequence ID" value="EAT16366.1"/>
    <property type="molecule type" value="Genomic_DNA"/>
</dbReference>
<dbReference type="NCBIfam" id="TIGR00018">
    <property type="entry name" value="panC"/>
    <property type="match status" value="1"/>
</dbReference>
<reference evidence="9" key="1">
    <citation type="submission" date="2006-05" db="EMBL/GenBank/DDBJ databases">
        <title>Annotation of the draft genome assembly of Desulfuromonas acetoxidans DSM 684.</title>
        <authorList>
            <consortium name="US DOE Joint Genome Institute (JGI-ORNL)"/>
            <person name="Larimer F."/>
            <person name="Land M."/>
            <person name="Hauser L."/>
        </authorList>
    </citation>
    <scope>NUCLEOTIDE SEQUENCE [LARGE SCALE GENOMIC DNA]</scope>
    <source>
        <strain evidence="9">DSM 684</strain>
    </source>
</reference>
<dbReference type="Pfam" id="PF02569">
    <property type="entry name" value="Pantoate_ligase"/>
    <property type="match status" value="1"/>
</dbReference>
<dbReference type="InterPro" id="IPR014729">
    <property type="entry name" value="Rossmann-like_a/b/a_fold"/>
</dbReference>
<dbReference type="InterPro" id="IPR042176">
    <property type="entry name" value="Pantoate_ligase_C"/>
</dbReference>
<dbReference type="GO" id="GO:0004592">
    <property type="term" value="F:pantoate-beta-alanine ligase activity"/>
    <property type="evidence" value="ECO:0007669"/>
    <property type="project" value="UniProtKB-UniRule"/>
</dbReference>